<feature type="compositionally biased region" description="Low complexity" evidence="1">
    <location>
        <begin position="188"/>
        <end position="203"/>
    </location>
</feature>
<dbReference type="Proteomes" id="UP001430193">
    <property type="component" value="Unassembled WGS sequence"/>
</dbReference>
<evidence type="ECO:0000256" key="1">
    <source>
        <dbReference type="SAM" id="MobiDB-lite"/>
    </source>
</evidence>
<dbReference type="CDD" id="cd00143">
    <property type="entry name" value="PP2Cc"/>
    <property type="match status" value="1"/>
</dbReference>
<evidence type="ECO:0000313" key="3">
    <source>
        <dbReference type="EMBL" id="MBM7127972.1"/>
    </source>
</evidence>
<dbReference type="Gene3D" id="3.60.40.10">
    <property type="entry name" value="PPM-type phosphatase domain"/>
    <property type="match status" value="1"/>
</dbReference>
<feature type="compositionally biased region" description="Basic and acidic residues" evidence="1">
    <location>
        <begin position="206"/>
        <end position="222"/>
    </location>
</feature>
<dbReference type="Pfam" id="PF13672">
    <property type="entry name" value="PP2C_2"/>
    <property type="match status" value="1"/>
</dbReference>
<comment type="caution">
    <text evidence="3">The sequence shown here is derived from an EMBL/GenBank/DDBJ whole genome shotgun (WGS) entry which is preliminary data.</text>
</comment>
<gene>
    <name evidence="3" type="ORF">ISS99_00415</name>
</gene>
<dbReference type="InterPro" id="IPR001932">
    <property type="entry name" value="PPM-type_phosphatase-like_dom"/>
</dbReference>
<dbReference type="EMBL" id="JADIKF010000027">
    <property type="protein sequence ID" value="MBM7127972.1"/>
    <property type="molecule type" value="Genomic_DNA"/>
</dbReference>
<feature type="compositionally biased region" description="Basic residues" evidence="1">
    <location>
        <begin position="134"/>
        <end position="145"/>
    </location>
</feature>
<dbReference type="InterPro" id="IPR036457">
    <property type="entry name" value="PPM-type-like_dom_sf"/>
</dbReference>
<evidence type="ECO:0000313" key="4">
    <source>
        <dbReference type="Proteomes" id="UP001430193"/>
    </source>
</evidence>
<feature type="region of interest" description="Disordered" evidence="1">
    <location>
        <begin position="128"/>
        <end position="231"/>
    </location>
</feature>
<reference evidence="3" key="1">
    <citation type="submission" date="2020-10" db="EMBL/GenBank/DDBJ databases">
        <title>Phylogeny of dyella-like bacteria.</title>
        <authorList>
            <person name="Fu J."/>
        </authorList>
    </citation>
    <scope>NUCLEOTIDE SEQUENCE</scope>
    <source>
        <strain evidence="3">DHON07</strain>
    </source>
</reference>
<organism evidence="3 4">
    <name type="scientific">Dyella mobilis</name>
    <dbReference type="NCBI Taxonomy" id="1849582"/>
    <lineage>
        <taxon>Bacteria</taxon>
        <taxon>Pseudomonadati</taxon>
        <taxon>Pseudomonadota</taxon>
        <taxon>Gammaproteobacteria</taxon>
        <taxon>Lysobacterales</taxon>
        <taxon>Rhodanobacteraceae</taxon>
        <taxon>Dyella</taxon>
    </lineage>
</organism>
<keyword evidence="4" id="KW-1185">Reference proteome</keyword>
<dbReference type="SUPFAM" id="SSF81606">
    <property type="entry name" value="PP2C-like"/>
    <property type="match status" value="1"/>
</dbReference>
<feature type="region of interest" description="Disordered" evidence="1">
    <location>
        <begin position="273"/>
        <end position="305"/>
    </location>
</feature>
<dbReference type="SMART" id="SM00331">
    <property type="entry name" value="PP2C_SIG"/>
    <property type="match status" value="1"/>
</dbReference>
<protein>
    <submittedName>
        <fullName evidence="3">Serine/threonine-protein phosphatase</fullName>
    </submittedName>
</protein>
<proteinExistence type="predicted"/>
<evidence type="ECO:0000259" key="2">
    <source>
        <dbReference type="PROSITE" id="PS51746"/>
    </source>
</evidence>
<name>A0ABS2K9V8_9GAMM</name>
<sequence length="592" mass="63677">MAPAVAGPPRRWRFPRRPVGARCRKRQRLVPVVDPRWRPRTAQRAGDAGLAAAVHLCGFSRRGACRRRLAIAGCVPAAGASPFASAAGSQRVGHGTGRCIRAAIAAGRLERAVRRSRAAGIHVGCWQQHAGGKPARRQRRRHHGLPQRYRPGAGCRRRRRPRPAPTGCGCGQPGGERAERGRSGQRFAAAAATVAGAASAVARAQRRPDQPHSGRRFGDRRTPQSALGQPVAHRYGGGLALAQRSAAIAVFHGNGIRRRERAGRRFRRSAVYPRGAGGFRPGRPGRTVVRRSGVRGGGGRPPVAGGYAEPRATFARYLRTCAGHAVLRRSACARRGCGGLGGRAGKLAVDRDRGDVVTLHYSSVGHTDTGKVRGHNEDAILVREDVGLWVVADGLGGHSAGDYASSLIVERLGGLPRNGSVFDFVESIEDALVQVNADLRNAARERNVDVIGSTVVVLVHDKEFMLCGWVGDSRGYCFEEGRLRQITRDHVHGHKNDDTRLGQSPPAGSGVLTRAIGAEETLFVDWVVAGNRPGMAFLLCTDGINKELSDAELDEEYRTHSDPQILLARLFELSLGRSARDNISAVIVRLQD</sequence>
<dbReference type="SMART" id="SM00332">
    <property type="entry name" value="PP2Cc"/>
    <property type="match status" value="1"/>
</dbReference>
<feature type="domain" description="PPM-type phosphatase" evidence="2">
    <location>
        <begin position="363"/>
        <end position="590"/>
    </location>
</feature>
<accession>A0ABS2K9V8</accession>
<dbReference type="PROSITE" id="PS51746">
    <property type="entry name" value="PPM_2"/>
    <property type="match status" value="1"/>
</dbReference>